<gene>
    <name evidence="4" type="ORF">E5676_scaffold499G00470</name>
</gene>
<dbReference type="EMBL" id="SSTD01011629">
    <property type="protein sequence ID" value="TYK09457.1"/>
    <property type="molecule type" value="Genomic_DNA"/>
</dbReference>
<dbReference type="AlphaFoldDB" id="A0A5D3CBU2"/>
<dbReference type="GO" id="GO:0000974">
    <property type="term" value="C:Prp19 complex"/>
    <property type="evidence" value="ECO:0007669"/>
    <property type="project" value="InterPro"/>
</dbReference>
<keyword evidence="4" id="KW-0131">Cell cycle</keyword>
<organism evidence="4 5">
    <name type="scientific">Cucumis melo var. makuwa</name>
    <name type="common">Oriental melon</name>
    <dbReference type="NCBI Taxonomy" id="1194695"/>
    <lineage>
        <taxon>Eukaryota</taxon>
        <taxon>Viridiplantae</taxon>
        <taxon>Streptophyta</taxon>
        <taxon>Embryophyta</taxon>
        <taxon>Tracheophyta</taxon>
        <taxon>Spermatophyta</taxon>
        <taxon>Magnoliopsida</taxon>
        <taxon>eudicotyledons</taxon>
        <taxon>Gunneridae</taxon>
        <taxon>Pentapetalae</taxon>
        <taxon>rosids</taxon>
        <taxon>fabids</taxon>
        <taxon>Cucurbitales</taxon>
        <taxon>Cucurbitaceae</taxon>
        <taxon>Benincaseae</taxon>
        <taxon>Cucumis</taxon>
    </lineage>
</organism>
<keyword evidence="1" id="KW-0238">DNA-binding</keyword>
<dbReference type="Proteomes" id="UP000321947">
    <property type="component" value="Unassembled WGS sequence"/>
</dbReference>
<dbReference type="PANTHER" id="PTHR45885">
    <property type="entry name" value="CELL DIVISION CYCLE 5-LIKE PROTEIN"/>
    <property type="match status" value="1"/>
</dbReference>
<reference evidence="4 5" key="1">
    <citation type="submission" date="2019-08" db="EMBL/GenBank/DDBJ databases">
        <title>Draft genome sequences of two oriental melons (Cucumis melo L. var makuwa).</title>
        <authorList>
            <person name="Kwon S.-Y."/>
        </authorList>
    </citation>
    <scope>NUCLEOTIDE SEQUENCE [LARGE SCALE GENOMIC DNA]</scope>
    <source>
        <strain evidence="5">cv. Chang Bougi</strain>
        <tissue evidence="4">Leaf</tissue>
    </source>
</reference>
<comment type="caution">
    <text evidence="4">The sequence shown here is derived from an EMBL/GenBank/DDBJ whole genome shotgun (WGS) entry which is preliminary data.</text>
</comment>
<proteinExistence type="predicted"/>
<dbReference type="GO" id="GO:0051301">
    <property type="term" value="P:cell division"/>
    <property type="evidence" value="ECO:0007669"/>
    <property type="project" value="UniProtKB-KW"/>
</dbReference>
<dbReference type="InterPro" id="IPR047242">
    <property type="entry name" value="CDC5L/Cef1"/>
</dbReference>
<accession>A0A5D3CBU2</accession>
<feature type="region of interest" description="Disordered" evidence="3">
    <location>
        <begin position="186"/>
        <end position="293"/>
    </location>
</feature>
<feature type="compositionally biased region" description="Basic and acidic residues" evidence="3">
    <location>
        <begin position="232"/>
        <end position="248"/>
    </location>
</feature>
<dbReference type="GO" id="GO:0005681">
    <property type="term" value="C:spliceosomal complex"/>
    <property type="evidence" value="ECO:0007669"/>
    <property type="project" value="TreeGrafter"/>
</dbReference>
<evidence type="ECO:0000313" key="5">
    <source>
        <dbReference type="Proteomes" id="UP000321947"/>
    </source>
</evidence>
<evidence type="ECO:0000256" key="1">
    <source>
        <dbReference type="ARBA" id="ARBA00023125"/>
    </source>
</evidence>
<evidence type="ECO:0000256" key="2">
    <source>
        <dbReference type="ARBA" id="ARBA00023242"/>
    </source>
</evidence>
<feature type="compositionally biased region" description="Polar residues" evidence="3">
    <location>
        <begin position="283"/>
        <end position="293"/>
    </location>
</feature>
<evidence type="ECO:0000256" key="3">
    <source>
        <dbReference type="SAM" id="MobiDB-lite"/>
    </source>
</evidence>
<name>A0A5D3CBU2_CUCMM</name>
<sequence length="293" mass="31881">MFQTRAKQSLWPQIEATFKQIDTAATELECFEALQKQELSAASHRISGIWEEVQKQKELERTLQLRYGNLLEDLEKMEKIMVDRKAQAQKEEEIAAESHALQLAEVEPNQNVGENADSSEAMSASVAAVDRENSVPVPTSIELMGEQLNSSVGHENKTNKAMDIHTEKESVAVDLDIGLSDNKLPSAAGDASLPDNGFEESDKSQTIDVPSQELLGPDANGMSDSVDGATIENDKCSTDIVEEVKDVETQQPVIETENNSDMHSIDLDAAAAASSYEDGPVNDGNTGEMESNV</sequence>
<evidence type="ECO:0000313" key="4">
    <source>
        <dbReference type="EMBL" id="TYK09457.1"/>
    </source>
</evidence>
<dbReference type="GO" id="GO:0000398">
    <property type="term" value="P:mRNA splicing, via spliceosome"/>
    <property type="evidence" value="ECO:0007669"/>
    <property type="project" value="InterPro"/>
</dbReference>
<dbReference type="GO" id="GO:0003677">
    <property type="term" value="F:DNA binding"/>
    <property type="evidence" value="ECO:0007669"/>
    <property type="project" value="UniProtKB-KW"/>
</dbReference>
<keyword evidence="4" id="KW-0132">Cell division</keyword>
<keyword evidence="2" id="KW-0539">Nucleus</keyword>
<dbReference type="PANTHER" id="PTHR45885:SF1">
    <property type="entry name" value="CELL DIVISION CYCLE 5-LIKE PROTEIN"/>
    <property type="match status" value="1"/>
</dbReference>
<protein>
    <submittedName>
        <fullName evidence="4">Cell division cycle 5-like protein</fullName>
    </submittedName>
</protein>
<feature type="compositionally biased region" description="Polar residues" evidence="3">
    <location>
        <begin position="249"/>
        <end position="262"/>
    </location>
</feature>